<dbReference type="EMBL" id="AQHZ01000005">
    <property type="protein sequence ID" value="ENO18886.1"/>
    <property type="molecule type" value="Genomic_DNA"/>
</dbReference>
<keyword evidence="2" id="KW-1185">Reference proteome</keyword>
<evidence type="ECO:0000313" key="1">
    <source>
        <dbReference type="EMBL" id="ENO18886.1"/>
    </source>
</evidence>
<gene>
    <name evidence="1" type="ORF">HMPREF9004_0221</name>
</gene>
<dbReference type="HOGENOM" id="CLU_2893674_0_0_11"/>
<dbReference type="Proteomes" id="UP000013015">
    <property type="component" value="Unassembled WGS sequence"/>
</dbReference>
<sequence>MGSQHPSSPWVASIRDISMPVPWPSSHPSSRSRGCLLLLTEEGARVLWESSARVDANEGLRE</sequence>
<organism evidence="1 2">
    <name type="scientific">Schaalia cardiffensis F0333</name>
    <dbReference type="NCBI Taxonomy" id="888050"/>
    <lineage>
        <taxon>Bacteria</taxon>
        <taxon>Bacillati</taxon>
        <taxon>Actinomycetota</taxon>
        <taxon>Actinomycetes</taxon>
        <taxon>Actinomycetales</taxon>
        <taxon>Actinomycetaceae</taxon>
        <taxon>Schaalia</taxon>
    </lineage>
</organism>
<reference evidence="1 2" key="1">
    <citation type="submission" date="2013-03" db="EMBL/GenBank/DDBJ databases">
        <title>Reference genome for the Human Microbiome Project.</title>
        <authorList>
            <person name="Aqrawi P."/>
            <person name="Ayvaz T."/>
            <person name="Bess C."/>
            <person name="Blankenburg K."/>
            <person name="Coyle M."/>
            <person name="Deng J."/>
            <person name="Forbes L."/>
            <person name="Fowler G."/>
            <person name="Francisco L."/>
            <person name="Fu Q."/>
            <person name="Gibbs R."/>
            <person name="Gross S."/>
            <person name="Gubbala S."/>
            <person name="Hale W."/>
            <person name="Hemphill L."/>
            <person name="Highlander S."/>
            <person name="Hirani K."/>
            <person name="Jackson L."/>
            <person name="Jakkamsetti A."/>
            <person name="Javaid M."/>
            <person name="Jayaseelan J.C."/>
            <person name="Jiang H."/>
            <person name="Joshi V."/>
            <person name="Korchina V."/>
            <person name="Kovar C."/>
            <person name="Lara F."/>
            <person name="Lee S."/>
            <person name="Liu Y."/>
            <person name="Mata R."/>
            <person name="Mathew T."/>
            <person name="Munidasa M."/>
            <person name="Muzny D."/>
            <person name="Nazareth L."/>
            <person name="Ngo R."/>
            <person name="Nguyen L."/>
            <person name="Nguyen N."/>
            <person name="Okwuonu G."/>
            <person name="Ongeri F."/>
            <person name="Palculict T."/>
            <person name="Patil S."/>
            <person name="Petrosino J."/>
            <person name="Pham C."/>
            <person name="Pham P."/>
            <person name="Pu L.-L."/>
            <person name="Qin X."/>
            <person name="Qu J."/>
            <person name="Reid J."/>
            <person name="Ross M."/>
            <person name="Ruth R."/>
            <person name="Saada N."/>
            <person name="San Lucas F."/>
            <person name="Santibanez J."/>
            <person name="Shang Y."/>
            <person name="Simmons D."/>
            <person name="Song X.-Z."/>
            <person name="Tang L.-Y."/>
            <person name="Thornton R."/>
            <person name="Warren J."/>
            <person name="Weissenberger G."/>
            <person name="Wilczek-Boney K."/>
            <person name="Worley K."/>
            <person name="Youmans B."/>
            <person name="Zhang J."/>
            <person name="Zhang L."/>
            <person name="Zhao Z."/>
            <person name="Zhou C."/>
            <person name="Zhu D."/>
            <person name="Zhu Y."/>
        </authorList>
    </citation>
    <scope>NUCLEOTIDE SEQUENCE [LARGE SCALE GENOMIC DNA]</scope>
    <source>
        <strain evidence="1 2">F0333</strain>
    </source>
</reference>
<evidence type="ECO:0000313" key="2">
    <source>
        <dbReference type="Proteomes" id="UP000013015"/>
    </source>
</evidence>
<accession>N6X575</accession>
<name>N6X575_9ACTO</name>
<protein>
    <submittedName>
        <fullName evidence="1">Uncharacterized protein</fullName>
    </submittedName>
</protein>
<comment type="caution">
    <text evidence="1">The sequence shown here is derived from an EMBL/GenBank/DDBJ whole genome shotgun (WGS) entry which is preliminary data.</text>
</comment>
<dbReference type="STRING" id="888050.HMPREF9004_0221"/>
<dbReference type="AlphaFoldDB" id="N6X575"/>
<proteinExistence type="predicted"/>